<feature type="region of interest" description="Disordered" evidence="1">
    <location>
        <begin position="1"/>
        <end position="28"/>
    </location>
</feature>
<name>A0A0G0TSF3_9BACT</name>
<protein>
    <submittedName>
        <fullName evidence="2">Uncharacterized protein</fullName>
    </submittedName>
</protein>
<accession>A0A0G0TSF3</accession>
<feature type="non-terminal residue" evidence="2">
    <location>
        <position position="28"/>
    </location>
</feature>
<dbReference type="AlphaFoldDB" id="A0A0G0TSF3"/>
<evidence type="ECO:0000256" key="1">
    <source>
        <dbReference type="SAM" id="MobiDB-lite"/>
    </source>
</evidence>
<reference evidence="2 3" key="1">
    <citation type="journal article" date="2015" name="Nature">
        <title>rRNA introns, odd ribosomes, and small enigmatic genomes across a large radiation of phyla.</title>
        <authorList>
            <person name="Brown C.T."/>
            <person name="Hug L.A."/>
            <person name="Thomas B.C."/>
            <person name="Sharon I."/>
            <person name="Castelle C.J."/>
            <person name="Singh A."/>
            <person name="Wilkins M.J."/>
            <person name="Williams K.H."/>
            <person name="Banfield J.F."/>
        </authorList>
    </citation>
    <scope>NUCLEOTIDE SEQUENCE [LARGE SCALE GENOMIC DNA]</scope>
</reference>
<proteinExistence type="predicted"/>
<comment type="caution">
    <text evidence="2">The sequence shown here is derived from an EMBL/GenBank/DDBJ whole genome shotgun (WGS) entry which is preliminary data.</text>
</comment>
<gene>
    <name evidence="2" type="ORF">UU24_C0001G0047</name>
</gene>
<evidence type="ECO:0000313" key="2">
    <source>
        <dbReference type="EMBL" id="KKR79888.1"/>
    </source>
</evidence>
<sequence>MNLEIKGGTNSKEKVPISQYNGEKTKQF</sequence>
<organism evidence="2 3">
    <name type="scientific">Candidatus Nomurabacteria bacterium GW2011_GWA2_40_9</name>
    <dbReference type="NCBI Taxonomy" id="1618734"/>
    <lineage>
        <taxon>Bacteria</taxon>
        <taxon>Candidatus Nomuraibacteriota</taxon>
    </lineage>
</organism>
<evidence type="ECO:0000313" key="3">
    <source>
        <dbReference type="Proteomes" id="UP000034749"/>
    </source>
</evidence>
<dbReference type="Proteomes" id="UP000034749">
    <property type="component" value="Unassembled WGS sequence"/>
</dbReference>
<dbReference type="EMBL" id="LBZW01000001">
    <property type="protein sequence ID" value="KKR79888.1"/>
    <property type="molecule type" value="Genomic_DNA"/>
</dbReference>